<keyword evidence="2" id="KW-0808">Transferase</keyword>
<organism evidence="2 3">
    <name type="scientific">Aquirufa avitistagni</name>
    <dbReference type="NCBI Taxonomy" id="3104728"/>
    <lineage>
        <taxon>Bacteria</taxon>
        <taxon>Pseudomonadati</taxon>
        <taxon>Bacteroidota</taxon>
        <taxon>Cytophagia</taxon>
        <taxon>Cytophagales</taxon>
        <taxon>Flectobacillaceae</taxon>
        <taxon>Aquirufa</taxon>
    </lineage>
</organism>
<dbReference type="Proteomes" id="UP001598138">
    <property type="component" value="Unassembled WGS sequence"/>
</dbReference>
<dbReference type="SUPFAM" id="SSF53756">
    <property type="entry name" value="UDP-Glycosyltransferase/glycogen phosphorylase"/>
    <property type="match status" value="1"/>
</dbReference>
<comment type="caution">
    <text evidence="2">The sequence shown here is derived from an EMBL/GenBank/DDBJ whole genome shotgun (WGS) entry which is preliminary data.</text>
</comment>
<evidence type="ECO:0000259" key="1">
    <source>
        <dbReference type="Pfam" id="PF00534"/>
    </source>
</evidence>
<feature type="domain" description="Glycosyl transferase family 1" evidence="1">
    <location>
        <begin position="197"/>
        <end position="325"/>
    </location>
</feature>
<dbReference type="InterPro" id="IPR001296">
    <property type="entry name" value="Glyco_trans_1"/>
</dbReference>
<proteinExistence type="predicted"/>
<evidence type="ECO:0000313" key="2">
    <source>
        <dbReference type="EMBL" id="MFD3393777.1"/>
    </source>
</evidence>
<dbReference type="CDD" id="cd03801">
    <property type="entry name" value="GT4_PimA-like"/>
    <property type="match status" value="1"/>
</dbReference>
<gene>
    <name evidence="2" type="ORF">U0R10_04000</name>
</gene>
<accession>A0ABW6DA42</accession>
<dbReference type="InterPro" id="IPR050194">
    <property type="entry name" value="Glycosyltransferase_grp1"/>
</dbReference>
<evidence type="ECO:0000313" key="3">
    <source>
        <dbReference type="Proteomes" id="UP001598138"/>
    </source>
</evidence>
<reference evidence="2 3" key="1">
    <citation type="submission" date="2024-03" db="EMBL/GenBank/DDBJ databases">
        <title>Aquirufa genome sequencing.</title>
        <authorList>
            <person name="Pitt A."/>
            <person name="Hahn M.W."/>
        </authorList>
    </citation>
    <scope>NUCLEOTIDE SEQUENCE [LARGE SCALE GENOMIC DNA]</scope>
    <source>
        <strain evidence="2 3">OSTEICH-129V</strain>
    </source>
</reference>
<keyword evidence="3" id="KW-1185">Reference proteome</keyword>
<dbReference type="GO" id="GO:0016757">
    <property type="term" value="F:glycosyltransferase activity"/>
    <property type="evidence" value="ECO:0007669"/>
    <property type="project" value="UniProtKB-KW"/>
</dbReference>
<dbReference type="EC" id="2.4.-.-" evidence="2"/>
<protein>
    <submittedName>
        <fullName evidence="2">Glycosyltransferase family 4 protein</fullName>
        <ecNumber evidence="2">2.4.-.-</ecNumber>
    </submittedName>
</protein>
<dbReference type="Gene3D" id="3.40.50.2000">
    <property type="entry name" value="Glycogen Phosphorylase B"/>
    <property type="match status" value="2"/>
</dbReference>
<dbReference type="Pfam" id="PF00534">
    <property type="entry name" value="Glycos_transf_1"/>
    <property type="match status" value="1"/>
</dbReference>
<dbReference type="PANTHER" id="PTHR45947">
    <property type="entry name" value="SULFOQUINOVOSYL TRANSFERASE SQD2"/>
    <property type="match status" value="1"/>
</dbReference>
<keyword evidence="2" id="KW-0328">Glycosyltransferase</keyword>
<dbReference type="PANTHER" id="PTHR45947:SF3">
    <property type="entry name" value="SULFOQUINOVOSYL TRANSFERASE SQD2"/>
    <property type="match status" value="1"/>
</dbReference>
<dbReference type="RefSeq" id="WP_377982660.1">
    <property type="nucleotide sequence ID" value="NZ_JBBKXZ010000001.1"/>
</dbReference>
<name>A0ABW6DA42_9BACT</name>
<sequence>MRVLILHNQLWTQYKSVVFQGIYDEFNKTGDELLVLQTSICEKSRLNILDFNAANFKYTYPYILLNNSSLEDSNPFRTAFLWIYYAIKFRPNVINLTGYSELGTIFVLIYSKLFNVKTLMTNESIHSNRLHNQTISKRIIKSFKKLLIQLTNGFLSYGIKSNDYLFRFSISKRRILSFLNSFDRSKFHSESIEINLEETPYLLFVGRLSEEKNLISLIELARMFVVDNLNYKIKIIGEGDEYNKLNSLIKSEYLPIELEGAKNWNQLGEIYKSAAAFILPSLNETWGMVANEALEMGIPVICSSACGCADDLVINEMNGLVLNDFNFNDQSNSQSYNRLKGYILKNSSSSNASVIINKKIASIYDEAKLIDEFIIAFRKIA</sequence>
<dbReference type="EMBL" id="JBBKXZ010000001">
    <property type="protein sequence ID" value="MFD3393777.1"/>
    <property type="molecule type" value="Genomic_DNA"/>
</dbReference>